<keyword evidence="2" id="KW-1185">Reference proteome</keyword>
<protein>
    <submittedName>
        <fullName evidence="1">Uncharacterized protein</fullName>
    </submittedName>
</protein>
<accession>A0A9P4LM19</accession>
<dbReference type="OrthoDB" id="3792261at2759"/>
<comment type="caution">
    <text evidence="1">The sequence shown here is derived from an EMBL/GenBank/DDBJ whole genome shotgun (WGS) entry which is preliminary data.</text>
</comment>
<evidence type="ECO:0000313" key="2">
    <source>
        <dbReference type="Proteomes" id="UP000799777"/>
    </source>
</evidence>
<name>A0A9P4LM19_9PLEO</name>
<dbReference type="EMBL" id="ML978211">
    <property type="protein sequence ID" value="KAF2028559.1"/>
    <property type="molecule type" value="Genomic_DNA"/>
</dbReference>
<sequence length="145" mass="16716">MPRVIEVPSGAEDREPVIIHHGDPNLALLGNPRPVRTAIEVHTADGRVVDIREAMRVRVPVPRPFDNQTEVERFNRTYWSNLRLLEYRQARALAGLDTTGTDEEITRRILSEPNAWGELGYLLARRDIRRDLGVQEWLERSGEDR</sequence>
<dbReference type="Proteomes" id="UP000799777">
    <property type="component" value="Unassembled WGS sequence"/>
</dbReference>
<organism evidence="1 2">
    <name type="scientific">Setomelanomma holmii</name>
    <dbReference type="NCBI Taxonomy" id="210430"/>
    <lineage>
        <taxon>Eukaryota</taxon>
        <taxon>Fungi</taxon>
        <taxon>Dikarya</taxon>
        <taxon>Ascomycota</taxon>
        <taxon>Pezizomycotina</taxon>
        <taxon>Dothideomycetes</taxon>
        <taxon>Pleosporomycetidae</taxon>
        <taxon>Pleosporales</taxon>
        <taxon>Pleosporineae</taxon>
        <taxon>Phaeosphaeriaceae</taxon>
        <taxon>Setomelanomma</taxon>
    </lineage>
</organism>
<evidence type="ECO:0000313" key="1">
    <source>
        <dbReference type="EMBL" id="KAF2028559.1"/>
    </source>
</evidence>
<reference evidence="1" key="1">
    <citation type="journal article" date="2020" name="Stud. Mycol.">
        <title>101 Dothideomycetes genomes: a test case for predicting lifestyles and emergence of pathogens.</title>
        <authorList>
            <person name="Haridas S."/>
            <person name="Albert R."/>
            <person name="Binder M."/>
            <person name="Bloem J."/>
            <person name="Labutti K."/>
            <person name="Salamov A."/>
            <person name="Andreopoulos B."/>
            <person name="Baker S."/>
            <person name="Barry K."/>
            <person name="Bills G."/>
            <person name="Bluhm B."/>
            <person name="Cannon C."/>
            <person name="Castanera R."/>
            <person name="Culley D."/>
            <person name="Daum C."/>
            <person name="Ezra D."/>
            <person name="Gonzalez J."/>
            <person name="Henrissat B."/>
            <person name="Kuo A."/>
            <person name="Liang C."/>
            <person name="Lipzen A."/>
            <person name="Lutzoni F."/>
            <person name="Magnuson J."/>
            <person name="Mondo S."/>
            <person name="Nolan M."/>
            <person name="Ohm R."/>
            <person name="Pangilinan J."/>
            <person name="Park H.-J."/>
            <person name="Ramirez L."/>
            <person name="Alfaro M."/>
            <person name="Sun H."/>
            <person name="Tritt A."/>
            <person name="Yoshinaga Y."/>
            <person name="Zwiers L.-H."/>
            <person name="Turgeon B."/>
            <person name="Goodwin S."/>
            <person name="Spatafora J."/>
            <person name="Crous P."/>
            <person name="Grigoriev I."/>
        </authorList>
    </citation>
    <scope>NUCLEOTIDE SEQUENCE</scope>
    <source>
        <strain evidence="1">CBS 110217</strain>
    </source>
</reference>
<proteinExistence type="predicted"/>
<gene>
    <name evidence="1" type="ORF">EK21DRAFT_90532</name>
</gene>
<dbReference type="AlphaFoldDB" id="A0A9P4LM19"/>